<reference evidence="5 6" key="1">
    <citation type="journal article" date="2014" name="Genome Announc.">
        <title>Draft Genome Sequences of Three Alkaliphilic Bacillus Strains, Bacillus wakoensis JCM 9140T, Bacillus akibai JCM 9157T, and Bacillus hemicellulosilyticus JCM 9152T.</title>
        <authorList>
            <person name="Yuki M."/>
            <person name="Oshima K."/>
            <person name="Suda W."/>
            <person name="Oshida Y."/>
            <person name="Kitamura K."/>
            <person name="Iida T."/>
            <person name="Hattori M."/>
            <person name="Ohkuma M."/>
        </authorList>
    </citation>
    <scope>NUCLEOTIDE SEQUENCE [LARGE SCALE GENOMIC DNA]</scope>
    <source>
        <strain evidence="5 6">JCM 9157</strain>
    </source>
</reference>
<proteinExistence type="predicted"/>
<keyword evidence="2" id="KW-0238">DNA-binding</keyword>
<sequence>MFVISDTEELQMTFRVLYDTFEIPIQLLDNNGNVLWKYPIDFTPSPVLATSACHNAFHVPIIHSTDTLENYFFIHLNKPLKGTVIVGPSVYSKLSEDHLLSLINDLPITNTNRFIGYYQSLPVLNKQKLIQTSALFYFVLFKRHLDVETIMKQNKMLEPCIPPEQTALSLSEKRQNVTFHYGRCFEKKLLQAIKDGKKDQVLNCLLNLPENGSFGTLSKKSFVRNQKNICIAAITLATRAAMEGGVNPELAYTLSDLFIQSLEEFKEIKDIEKLMENALCTFAERVAEEKGQTYSIAVTTCQNYIFKHLYEEITLKDLSDLVDLNPCYLSVLFKKEVGISLTEFIQKSKIEEAKNLLTLTNDSLTEIYAWLNFTDQSYFTKIFKKFTGLTPKQYRILHSVHT</sequence>
<dbReference type="PANTHER" id="PTHR43280">
    <property type="entry name" value="ARAC-FAMILY TRANSCRIPTIONAL REGULATOR"/>
    <property type="match status" value="1"/>
</dbReference>
<dbReference type="Pfam" id="PF12833">
    <property type="entry name" value="HTH_18"/>
    <property type="match status" value="1"/>
</dbReference>
<organism evidence="5 6">
    <name type="scientific">Halalkalibacter akibai (strain ATCC 43226 / DSM 21942 / CIP 109018 / JCM 9157 / 1139)</name>
    <name type="common">Bacillus akibai</name>
    <dbReference type="NCBI Taxonomy" id="1236973"/>
    <lineage>
        <taxon>Bacteria</taxon>
        <taxon>Bacillati</taxon>
        <taxon>Bacillota</taxon>
        <taxon>Bacilli</taxon>
        <taxon>Bacillales</taxon>
        <taxon>Bacillaceae</taxon>
        <taxon>Halalkalibacter</taxon>
    </lineage>
</organism>
<keyword evidence="3" id="KW-0804">Transcription</keyword>
<dbReference type="Proteomes" id="UP000018896">
    <property type="component" value="Unassembled WGS sequence"/>
</dbReference>
<evidence type="ECO:0000256" key="2">
    <source>
        <dbReference type="ARBA" id="ARBA00023125"/>
    </source>
</evidence>
<keyword evidence="1" id="KW-0805">Transcription regulation</keyword>
<dbReference type="EMBL" id="BAUV01000033">
    <property type="protein sequence ID" value="GAE36380.1"/>
    <property type="molecule type" value="Genomic_DNA"/>
</dbReference>
<feature type="domain" description="HTH araC/xylS-type" evidence="4">
    <location>
        <begin position="299"/>
        <end position="397"/>
    </location>
</feature>
<dbReference type="GO" id="GO:0043565">
    <property type="term" value="F:sequence-specific DNA binding"/>
    <property type="evidence" value="ECO:0007669"/>
    <property type="project" value="InterPro"/>
</dbReference>
<comment type="caution">
    <text evidence="5">The sequence shown here is derived from an EMBL/GenBank/DDBJ whole genome shotgun (WGS) entry which is preliminary data.</text>
</comment>
<dbReference type="RefSeq" id="WP_035666326.1">
    <property type="nucleotide sequence ID" value="NZ_BAUV01000033.1"/>
</dbReference>
<dbReference type="SUPFAM" id="SSF46689">
    <property type="entry name" value="Homeodomain-like"/>
    <property type="match status" value="2"/>
</dbReference>
<evidence type="ECO:0000313" key="6">
    <source>
        <dbReference type="Proteomes" id="UP000018896"/>
    </source>
</evidence>
<accession>W4QW67</accession>
<keyword evidence="6" id="KW-1185">Reference proteome</keyword>
<evidence type="ECO:0000256" key="1">
    <source>
        <dbReference type="ARBA" id="ARBA00023015"/>
    </source>
</evidence>
<dbReference type="PROSITE" id="PS01124">
    <property type="entry name" value="HTH_ARAC_FAMILY_2"/>
    <property type="match status" value="1"/>
</dbReference>
<dbReference type="STRING" id="1236973.JCM9157_3557"/>
<evidence type="ECO:0000259" key="4">
    <source>
        <dbReference type="PROSITE" id="PS01124"/>
    </source>
</evidence>
<gene>
    <name evidence="5" type="ORF">JCM9157_3557</name>
</gene>
<dbReference type="InterPro" id="IPR018060">
    <property type="entry name" value="HTH_AraC"/>
</dbReference>
<dbReference type="OrthoDB" id="247151at2"/>
<dbReference type="eggNOG" id="COG2207">
    <property type="taxonomic scope" value="Bacteria"/>
</dbReference>
<dbReference type="AlphaFoldDB" id="W4QW67"/>
<evidence type="ECO:0000256" key="3">
    <source>
        <dbReference type="ARBA" id="ARBA00023163"/>
    </source>
</evidence>
<protein>
    <submittedName>
        <fullName evidence="5">Transcriptional regulator</fullName>
    </submittedName>
</protein>
<dbReference type="SMART" id="SM00342">
    <property type="entry name" value="HTH_ARAC"/>
    <property type="match status" value="1"/>
</dbReference>
<dbReference type="InterPro" id="IPR009057">
    <property type="entry name" value="Homeodomain-like_sf"/>
</dbReference>
<name>W4QW67_HALA3</name>
<dbReference type="GO" id="GO:0003700">
    <property type="term" value="F:DNA-binding transcription factor activity"/>
    <property type="evidence" value="ECO:0007669"/>
    <property type="project" value="InterPro"/>
</dbReference>
<evidence type="ECO:0000313" key="5">
    <source>
        <dbReference type="EMBL" id="GAE36380.1"/>
    </source>
</evidence>
<dbReference type="PANTHER" id="PTHR43280:SF34">
    <property type="entry name" value="ARAC-FAMILY TRANSCRIPTIONAL REGULATOR"/>
    <property type="match status" value="1"/>
</dbReference>
<dbReference type="Gene3D" id="1.10.10.60">
    <property type="entry name" value="Homeodomain-like"/>
    <property type="match status" value="2"/>
</dbReference>